<dbReference type="Proteomes" id="UP001161247">
    <property type="component" value="Chromosome 7"/>
</dbReference>
<feature type="transmembrane region" description="Helical" evidence="2">
    <location>
        <begin position="65"/>
        <end position="89"/>
    </location>
</feature>
<dbReference type="AlphaFoldDB" id="A0AAV1E1J2"/>
<accession>A0AAV1E1J2</accession>
<feature type="compositionally biased region" description="Polar residues" evidence="1">
    <location>
        <begin position="273"/>
        <end position="288"/>
    </location>
</feature>
<feature type="transmembrane region" description="Helical" evidence="2">
    <location>
        <begin position="20"/>
        <end position="39"/>
    </location>
</feature>
<evidence type="ECO:0000256" key="2">
    <source>
        <dbReference type="SAM" id="Phobius"/>
    </source>
</evidence>
<feature type="region of interest" description="Disordered" evidence="1">
    <location>
        <begin position="273"/>
        <end position="314"/>
    </location>
</feature>
<gene>
    <name evidence="3" type="ORF">OLC1_LOCUS20362</name>
</gene>
<keyword evidence="2" id="KW-1133">Transmembrane helix</keyword>
<evidence type="ECO:0000313" key="3">
    <source>
        <dbReference type="EMBL" id="CAI9113327.1"/>
    </source>
</evidence>
<keyword evidence="2" id="KW-0472">Membrane</keyword>
<feature type="compositionally biased region" description="Basic and acidic residues" evidence="1">
    <location>
        <begin position="331"/>
        <end position="340"/>
    </location>
</feature>
<name>A0AAV1E1J2_OLDCO</name>
<keyword evidence="2" id="KW-0812">Transmembrane</keyword>
<organism evidence="3 4">
    <name type="scientific">Oldenlandia corymbosa var. corymbosa</name>
    <dbReference type="NCBI Taxonomy" id="529605"/>
    <lineage>
        <taxon>Eukaryota</taxon>
        <taxon>Viridiplantae</taxon>
        <taxon>Streptophyta</taxon>
        <taxon>Embryophyta</taxon>
        <taxon>Tracheophyta</taxon>
        <taxon>Spermatophyta</taxon>
        <taxon>Magnoliopsida</taxon>
        <taxon>eudicotyledons</taxon>
        <taxon>Gunneridae</taxon>
        <taxon>Pentapetalae</taxon>
        <taxon>asterids</taxon>
        <taxon>lamiids</taxon>
        <taxon>Gentianales</taxon>
        <taxon>Rubiaceae</taxon>
        <taxon>Rubioideae</taxon>
        <taxon>Spermacoceae</taxon>
        <taxon>Hedyotis-Oldenlandia complex</taxon>
        <taxon>Oldenlandia</taxon>
    </lineage>
</organism>
<evidence type="ECO:0000256" key="1">
    <source>
        <dbReference type="SAM" id="MobiDB-lite"/>
    </source>
</evidence>
<proteinExistence type="predicted"/>
<feature type="region of interest" description="Disordered" evidence="1">
    <location>
        <begin position="326"/>
        <end position="345"/>
    </location>
</feature>
<feature type="region of interest" description="Disordered" evidence="1">
    <location>
        <begin position="119"/>
        <end position="138"/>
    </location>
</feature>
<dbReference type="PANTHER" id="PTHR33098:SF76">
    <property type="entry name" value="DUF4408 DOMAIN-CONTAINING PROTEIN"/>
    <property type="match status" value="1"/>
</dbReference>
<evidence type="ECO:0000313" key="4">
    <source>
        <dbReference type="Proteomes" id="UP001161247"/>
    </source>
</evidence>
<keyword evidence="4" id="KW-1185">Reference proteome</keyword>
<dbReference type="InterPro" id="IPR008480">
    <property type="entry name" value="DUF761_pln"/>
</dbReference>
<feature type="region of interest" description="Disordered" evidence="1">
    <location>
        <begin position="157"/>
        <end position="178"/>
    </location>
</feature>
<protein>
    <submittedName>
        <fullName evidence="3">OLC1v1013908C1</fullName>
    </submittedName>
</protein>
<dbReference type="PANTHER" id="PTHR33098">
    <property type="entry name" value="COTTON FIBER (DUF761)"/>
    <property type="match status" value="1"/>
</dbReference>
<dbReference type="Pfam" id="PF05553">
    <property type="entry name" value="DUF761"/>
    <property type="match status" value="1"/>
</dbReference>
<feature type="compositionally biased region" description="Pro residues" evidence="1">
    <location>
        <begin position="128"/>
        <end position="137"/>
    </location>
</feature>
<feature type="compositionally biased region" description="Basic and acidic residues" evidence="1">
    <location>
        <begin position="303"/>
        <end position="312"/>
    </location>
</feature>
<sequence length="448" mass="50393">MNAFLTESLPKNRTSILTVVRAIELVIISAAIIYSIIMFKGAQVVSFTSSSCDLMLSSLRKPVSIFKGLLASPLQIIIFMNFIVLLILVSSSFHHPEMDNNDNEDGDADRNVHEEDFDDLHSTLSPSLSPPADPPPVEIDREKAKITAAAAKAAAATMKTTATKGDSNRGKITSSSAKTLKQQQDTVEWTASEVHQQAVSSDFPKLTRTKEIRKEQTTVDGGKNRTAGLLKRETNIPKVTKHYSFQAAAFADLPKLAEAKEIKKAYSLDSAEQVKTLQNPQETATTTKHGQKSRNESQNQARKQPENEHHWDDEDDTMEATWRAISGGTKPQEKQLKKSETWPQKHKFVLPNEGHSEEIYKNMEEELPEPLLSSSVCSSPVKELRKSMTFNDTVTIRRRGGLIRKDPSMNLEEFNKKVEAFIQNFNHEMRLQRQESDQRYLEMIKRGL</sequence>
<dbReference type="EMBL" id="OX459124">
    <property type="protein sequence ID" value="CAI9113327.1"/>
    <property type="molecule type" value="Genomic_DNA"/>
</dbReference>
<reference evidence="3" key="1">
    <citation type="submission" date="2023-03" db="EMBL/GenBank/DDBJ databases">
        <authorList>
            <person name="Julca I."/>
        </authorList>
    </citation>
    <scope>NUCLEOTIDE SEQUENCE</scope>
</reference>